<dbReference type="InterPro" id="IPR053158">
    <property type="entry name" value="CapK_Type1_Caps_Biosynth"/>
</dbReference>
<accession>A0A937D373</accession>
<protein>
    <submittedName>
        <fullName evidence="1">Phenylacetate--CoA ligase family protein</fullName>
    </submittedName>
</protein>
<dbReference type="EMBL" id="JAEQNA010000001">
    <property type="protein sequence ID" value="MBL0419017.1"/>
    <property type="molecule type" value="Genomic_DNA"/>
</dbReference>
<dbReference type="GO" id="GO:0016874">
    <property type="term" value="F:ligase activity"/>
    <property type="evidence" value="ECO:0007669"/>
    <property type="project" value="UniProtKB-KW"/>
</dbReference>
<keyword evidence="1" id="KW-0436">Ligase</keyword>
<dbReference type="SUPFAM" id="SSF56801">
    <property type="entry name" value="Acetyl-CoA synthetase-like"/>
    <property type="match status" value="1"/>
</dbReference>
<dbReference type="Proteomes" id="UP000613011">
    <property type="component" value="Unassembled WGS sequence"/>
</dbReference>
<dbReference type="PANTHER" id="PTHR36932:SF1">
    <property type="entry name" value="CAPSULAR POLYSACCHARIDE BIOSYNTHESIS PROTEIN"/>
    <property type="match status" value="1"/>
</dbReference>
<keyword evidence="2" id="KW-1185">Reference proteome</keyword>
<organism evidence="1 2">
    <name type="scientific">Ramlibacter aurantiacus</name>
    <dbReference type="NCBI Taxonomy" id="2801330"/>
    <lineage>
        <taxon>Bacteria</taxon>
        <taxon>Pseudomonadati</taxon>
        <taxon>Pseudomonadota</taxon>
        <taxon>Betaproteobacteria</taxon>
        <taxon>Burkholderiales</taxon>
        <taxon>Comamonadaceae</taxon>
        <taxon>Ramlibacter</taxon>
    </lineage>
</organism>
<reference evidence="1" key="1">
    <citation type="submission" date="2021-01" db="EMBL/GenBank/DDBJ databases">
        <title>Ramlibacter sp. strain AW1 16S ribosomal RNA gene Genome sequencing and assembly.</title>
        <authorList>
            <person name="Kang M."/>
        </authorList>
    </citation>
    <scope>NUCLEOTIDE SEQUENCE</scope>
    <source>
        <strain evidence="1">AW1</strain>
    </source>
</reference>
<name>A0A937D373_9BURK</name>
<comment type="caution">
    <text evidence="1">The sequence shown here is derived from an EMBL/GenBank/DDBJ whole genome shotgun (WGS) entry which is preliminary data.</text>
</comment>
<sequence length="460" mass="49429">MMGCFDPWLTGANAFDVCAAGQGAPAGWLERRRQRLAALLVAARGSAFYRQRLGRATPARLADIEPASKRDLMRDFDAWPTDPRLRLSELQVFLADPSRIGQPFLGEFMVWQSSGSSGEPAVFVQDARAMAVYDALEACRRLQPRWDPWYLGARIAFIGAIEGHFASTVTAQRLRRLNPAMAANLHALSFMQPTARLVAQLNGLRPSVVSTYPTVAVLLAHEASAGRLRIAPSEIWAGGETLTAGMRRLVEARFGCPVINSYGASEFLPLASQCRLGVLHLNADWAILEPVDEQGRPVPPGVAGHTALLTNLANHVQPIIRYDLGDRVLVRPQPCACGSPLPAIEVQGREDDMLVIARAGAAPVHLPPLALTTALEDDAGVFDFQLVQVGPKELTLSVGGGAAAMSRARTALLGFLRQQGLPAVRVSAAPGGVRVRGHTGKLQRVVAQALATAPLKDRLL</sequence>
<gene>
    <name evidence="1" type="ORF">JI739_01535</name>
</gene>
<dbReference type="AlphaFoldDB" id="A0A937D373"/>
<proteinExistence type="predicted"/>
<evidence type="ECO:0000313" key="1">
    <source>
        <dbReference type="EMBL" id="MBL0419017.1"/>
    </source>
</evidence>
<dbReference type="PANTHER" id="PTHR36932">
    <property type="entry name" value="CAPSULAR POLYSACCHARIDE BIOSYNTHESIS PROTEIN"/>
    <property type="match status" value="1"/>
</dbReference>
<dbReference type="Gene3D" id="3.40.50.12780">
    <property type="entry name" value="N-terminal domain of ligase-like"/>
    <property type="match status" value="1"/>
</dbReference>
<dbReference type="InterPro" id="IPR042099">
    <property type="entry name" value="ANL_N_sf"/>
</dbReference>
<evidence type="ECO:0000313" key="2">
    <source>
        <dbReference type="Proteomes" id="UP000613011"/>
    </source>
</evidence>